<accession>A0A820KCP9</accession>
<comment type="caution">
    <text evidence="1">The sequence shown here is derived from an EMBL/GenBank/DDBJ whole genome shotgun (WGS) entry which is preliminary data.</text>
</comment>
<organism evidence="1 2">
    <name type="scientific">Adineta steineri</name>
    <dbReference type="NCBI Taxonomy" id="433720"/>
    <lineage>
        <taxon>Eukaryota</taxon>
        <taxon>Metazoa</taxon>
        <taxon>Spiralia</taxon>
        <taxon>Gnathifera</taxon>
        <taxon>Rotifera</taxon>
        <taxon>Eurotatoria</taxon>
        <taxon>Bdelloidea</taxon>
        <taxon>Adinetida</taxon>
        <taxon>Adinetidae</taxon>
        <taxon>Adineta</taxon>
    </lineage>
</organism>
<dbReference type="Proteomes" id="UP000663881">
    <property type="component" value="Unassembled WGS sequence"/>
</dbReference>
<proteinExistence type="predicted"/>
<gene>
    <name evidence="1" type="ORF">OKA104_LOCUS48168</name>
</gene>
<dbReference type="AlphaFoldDB" id="A0A820KCP9"/>
<sequence length="96" mass="11413">MRQGEDRQFFDILCRMRLGEYNEEDEILIKSRSIRKEDNPIHYKDRLAELQSTEFANAIYAYSTRAKTNERNSIKLKEIATKLKNPIWMIQSVDVS</sequence>
<reference evidence="1" key="1">
    <citation type="submission" date="2021-02" db="EMBL/GenBank/DDBJ databases">
        <authorList>
            <person name="Nowell W R."/>
        </authorList>
    </citation>
    <scope>NUCLEOTIDE SEQUENCE</scope>
</reference>
<name>A0A820KCP9_9BILA</name>
<protein>
    <submittedName>
        <fullName evidence="1">Uncharacterized protein</fullName>
    </submittedName>
</protein>
<evidence type="ECO:0000313" key="1">
    <source>
        <dbReference type="EMBL" id="CAF4338739.1"/>
    </source>
</evidence>
<evidence type="ECO:0000313" key="2">
    <source>
        <dbReference type="Proteomes" id="UP000663881"/>
    </source>
</evidence>
<dbReference type="EMBL" id="CAJOAY010020371">
    <property type="protein sequence ID" value="CAF4338739.1"/>
    <property type="molecule type" value="Genomic_DNA"/>
</dbReference>